<organism evidence="2 4">
    <name type="scientific">Plasmodium reichenowi</name>
    <dbReference type="NCBI Taxonomy" id="5854"/>
    <lineage>
        <taxon>Eukaryota</taxon>
        <taxon>Sar</taxon>
        <taxon>Alveolata</taxon>
        <taxon>Apicomplexa</taxon>
        <taxon>Aconoidasida</taxon>
        <taxon>Haemosporida</taxon>
        <taxon>Plasmodiidae</taxon>
        <taxon>Plasmodium</taxon>
        <taxon>Plasmodium (Laverania)</taxon>
    </lineage>
</organism>
<keyword evidence="1" id="KW-0472">Membrane</keyword>
<accession>A0A060S1Q1</accession>
<sequence length="134" mass="15349">MEKKKGKLPEQDSTIASKSKNAYYTQPALCTDTGSEGIYNSNSNIIRCMERDDSSARRNINFNSNTILSFLYNIFCILGIICAWGTVDSFVDVISGKDMYISLICYSILLFIALSFLIYYVYFIDRDYRPCDIF</sequence>
<reference evidence="2" key="1">
    <citation type="submission" date="2014-01" db="EMBL/GenBank/DDBJ databases">
        <authorList>
            <person name="Aslett M."/>
        </authorList>
    </citation>
    <scope>NUCLEOTIDE SEQUENCE</scope>
    <source>
        <strain evidence="2">CDC</strain>
    </source>
</reference>
<evidence type="ECO:0000313" key="2">
    <source>
        <dbReference type="EMBL" id="CDO65783.1"/>
    </source>
</evidence>
<feature type="transmembrane region" description="Helical" evidence="1">
    <location>
        <begin position="99"/>
        <end position="122"/>
    </location>
</feature>
<evidence type="ECO:0000256" key="1">
    <source>
        <dbReference type="SAM" id="Phobius"/>
    </source>
</evidence>
<reference evidence="2" key="2">
    <citation type="submission" date="2014-05" db="EMBL/GenBank/DDBJ databases">
        <title>The genome sequences of chimpanzee malaria parasites reveal the path to human adaptation.</title>
        <authorList>
            <person name="Otto T.D."/>
            <person name="Rayner J.C."/>
            <person name="Boehme U."/>
            <person name="Pain A."/>
            <person name="Spottiswoode N."/>
            <person name="Sanders M."/>
            <person name="Quail M."/>
            <person name="Ollomo B."/>
            <person name="Renaud F."/>
            <person name="Thomas A.W."/>
            <person name="Prugnolle F."/>
            <person name="Conway D.J."/>
            <person name="Newbold C."/>
            <person name="Berriman M."/>
        </authorList>
    </citation>
    <scope>NUCLEOTIDE SEQUENCE [LARGE SCALE GENOMIC DNA]</scope>
    <source>
        <strain evidence="2">CDC</strain>
    </source>
</reference>
<dbReference type="VEuPathDB" id="PlasmoDB:PRG01_1254400"/>
<dbReference type="VEuPathDB" id="PlasmoDB:PRCDC_1250500"/>
<evidence type="ECO:0000313" key="3">
    <source>
        <dbReference type="EMBL" id="SOV80943.1"/>
    </source>
</evidence>
<reference evidence="3 5" key="3">
    <citation type="submission" date="2016-09" db="EMBL/GenBank/DDBJ databases">
        <authorList>
            <consortium name="Pathogen Informatics"/>
        </authorList>
    </citation>
    <scope>NUCLEOTIDE SEQUENCE [LARGE SCALE GENOMIC DNA]</scope>
</reference>
<keyword evidence="1" id="KW-1133">Transmembrane helix</keyword>
<dbReference type="EMBL" id="HG810773">
    <property type="protein sequence ID" value="CDO65783.1"/>
    <property type="molecule type" value="Genomic_DNA"/>
</dbReference>
<name>A0A060S1Q1_PLARE</name>
<keyword evidence="1" id="KW-0812">Transmembrane</keyword>
<gene>
    <name evidence="2" type="ORF">PRCDC_1250500</name>
    <name evidence="3" type="ORF">PRG01_1254400</name>
</gene>
<dbReference type="Proteomes" id="UP000027581">
    <property type="component" value="Unassembled WGS sequence"/>
</dbReference>
<dbReference type="Proteomes" id="UP000240500">
    <property type="component" value="Chromosome 12"/>
</dbReference>
<keyword evidence="4" id="KW-1185">Reference proteome</keyword>
<proteinExistence type="predicted"/>
<dbReference type="OrthoDB" id="375351at2759"/>
<dbReference type="EMBL" id="LT969575">
    <property type="protein sequence ID" value="SOV80943.1"/>
    <property type="molecule type" value="Genomic_DNA"/>
</dbReference>
<protein>
    <submittedName>
        <fullName evidence="2">Uncharacterized protein</fullName>
    </submittedName>
</protein>
<feature type="transmembrane region" description="Helical" evidence="1">
    <location>
        <begin position="67"/>
        <end position="87"/>
    </location>
</feature>
<evidence type="ECO:0000313" key="4">
    <source>
        <dbReference type="Proteomes" id="UP000027581"/>
    </source>
</evidence>
<dbReference type="AlphaFoldDB" id="A0A060S1Q1"/>
<evidence type="ECO:0000313" key="5">
    <source>
        <dbReference type="Proteomes" id="UP000240500"/>
    </source>
</evidence>